<dbReference type="AlphaFoldDB" id="A0A2K2DMB5"/>
<evidence type="ECO:0000313" key="1">
    <source>
        <dbReference type="EMBL" id="PNT75425.1"/>
    </source>
</evidence>
<dbReference type="Proteomes" id="UP000008810">
    <property type="component" value="Chromosome 1"/>
</dbReference>
<organism evidence="1">
    <name type="scientific">Brachypodium distachyon</name>
    <name type="common">Purple false brome</name>
    <name type="synonym">Trachynia distachya</name>
    <dbReference type="NCBI Taxonomy" id="15368"/>
    <lineage>
        <taxon>Eukaryota</taxon>
        <taxon>Viridiplantae</taxon>
        <taxon>Streptophyta</taxon>
        <taxon>Embryophyta</taxon>
        <taxon>Tracheophyta</taxon>
        <taxon>Spermatophyta</taxon>
        <taxon>Magnoliopsida</taxon>
        <taxon>Liliopsida</taxon>
        <taxon>Poales</taxon>
        <taxon>Poaceae</taxon>
        <taxon>BOP clade</taxon>
        <taxon>Pooideae</taxon>
        <taxon>Stipodae</taxon>
        <taxon>Brachypodieae</taxon>
        <taxon>Brachypodium</taxon>
    </lineage>
</organism>
<proteinExistence type="predicted"/>
<dbReference type="InParanoid" id="A0A2K2DMB5"/>
<dbReference type="Gramene" id="PNT75425">
    <property type="protein sequence ID" value="PNT75425"/>
    <property type="gene ID" value="BRADI_1g32448v3"/>
</dbReference>
<keyword evidence="3" id="KW-1185">Reference proteome</keyword>
<reference evidence="2" key="3">
    <citation type="submission" date="2018-08" db="UniProtKB">
        <authorList>
            <consortium name="EnsemblPlants"/>
        </authorList>
    </citation>
    <scope>IDENTIFICATION</scope>
    <source>
        <strain evidence="2">cv. Bd21</strain>
    </source>
</reference>
<name>A0A2K2DMB5_BRADI</name>
<sequence>MTAYTEFYRTGQREYPFELNLFNIITFLGLSPPEFCGARRLANQFGLDHWIITRKIHGRQVPPTTEDITFTNTAYTWEFGLAHAMHEALARVCGVHADALSHTLYCHLGKRTCHGLPIRSPRLPEFSQRFEDLEHLLYDVQTRRDKHLAVGAELHHEVLGLKAKKSRA</sequence>
<gene>
    <name evidence="1" type="ORF">BRADI_1g32448v3</name>
</gene>
<reference evidence="1" key="2">
    <citation type="submission" date="2017-06" db="EMBL/GenBank/DDBJ databases">
        <title>WGS assembly of Brachypodium distachyon.</title>
        <authorList>
            <consortium name="The International Brachypodium Initiative"/>
            <person name="Lucas S."/>
            <person name="Harmon-Smith M."/>
            <person name="Lail K."/>
            <person name="Tice H."/>
            <person name="Grimwood J."/>
            <person name="Bruce D."/>
            <person name="Barry K."/>
            <person name="Shu S."/>
            <person name="Lindquist E."/>
            <person name="Wang M."/>
            <person name="Pitluck S."/>
            <person name="Vogel J.P."/>
            <person name="Garvin D.F."/>
            <person name="Mockler T.C."/>
            <person name="Schmutz J."/>
            <person name="Rokhsar D."/>
            <person name="Bevan M.W."/>
        </authorList>
    </citation>
    <scope>NUCLEOTIDE SEQUENCE</scope>
    <source>
        <strain evidence="1">Bd21</strain>
    </source>
</reference>
<reference evidence="1 2" key="1">
    <citation type="journal article" date="2010" name="Nature">
        <title>Genome sequencing and analysis of the model grass Brachypodium distachyon.</title>
        <authorList>
            <consortium name="International Brachypodium Initiative"/>
        </authorList>
    </citation>
    <scope>NUCLEOTIDE SEQUENCE [LARGE SCALE GENOMIC DNA]</scope>
    <source>
        <strain evidence="1 2">Bd21</strain>
    </source>
</reference>
<evidence type="ECO:0000313" key="3">
    <source>
        <dbReference type="Proteomes" id="UP000008810"/>
    </source>
</evidence>
<dbReference type="EMBL" id="CM000880">
    <property type="protein sequence ID" value="PNT75425.1"/>
    <property type="molecule type" value="Genomic_DNA"/>
</dbReference>
<dbReference type="EnsemblPlants" id="PNT75425">
    <property type="protein sequence ID" value="PNT75425"/>
    <property type="gene ID" value="BRADI_1g32448v3"/>
</dbReference>
<accession>A0A2K2DMB5</accession>
<protein>
    <submittedName>
        <fullName evidence="1 2">Uncharacterized protein</fullName>
    </submittedName>
</protein>
<evidence type="ECO:0000313" key="2">
    <source>
        <dbReference type="EnsemblPlants" id="PNT75425"/>
    </source>
</evidence>